<evidence type="ECO:0000313" key="2">
    <source>
        <dbReference type="EMBL" id="CAA6826609.1"/>
    </source>
</evidence>
<dbReference type="AlphaFoldDB" id="A0A6S6UHG7"/>
<feature type="chain" id="PRO_5028312728" description="Outer membrane protein beta-barrel domain-containing protein" evidence="1">
    <location>
        <begin position="22"/>
        <end position="288"/>
    </location>
</feature>
<feature type="signal peptide" evidence="1">
    <location>
        <begin position="1"/>
        <end position="21"/>
    </location>
</feature>
<sequence>MSRYCLLLICFLCARTAFSQAAEYQGKRFFAEVGTSFWINVTNPRANNIGFERFPAYDRTASKFTLQEHYFLSLSYVLSRKTAFSLEYEYSKTGLHIREYLELLNPAVDVGVVTASRVIYGLIDRHQLFYQLYAHKTNFSFSHYFSTRVNVAPLGWYMKWGLDLVLAKGVLLDQKVNYGHDLDFNDNKPSEAFTNPTGIDANRLIPMSGIHWGIGYRNTIADRFIVHGALQTTVFSQIFNSYRDDLSQAGREERYEDRNNLNYLNRVYQRVQAHYFFNIVVGIGVLIY</sequence>
<evidence type="ECO:0000256" key="1">
    <source>
        <dbReference type="SAM" id="SignalP"/>
    </source>
</evidence>
<proteinExistence type="predicted"/>
<evidence type="ECO:0008006" key="3">
    <source>
        <dbReference type="Google" id="ProtNLM"/>
    </source>
</evidence>
<name>A0A6S6UHG7_9BACT</name>
<organism evidence="2">
    <name type="scientific">uncultured Aureispira sp</name>
    <dbReference type="NCBI Taxonomy" id="1331704"/>
    <lineage>
        <taxon>Bacteria</taxon>
        <taxon>Pseudomonadati</taxon>
        <taxon>Bacteroidota</taxon>
        <taxon>Saprospiria</taxon>
        <taxon>Saprospirales</taxon>
        <taxon>Saprospiraceae</taxon>
        <taxon>Aureispira</taxon>
        <taxon>environmental samples</taxon>
    </lineage>
</organism>
<dbReference type="EMBL" id="CACVAQ010000384">
    <property type="protein sequence ID" value="CAA6826609.1"/>
    <property type="molecule type" value="Genomic_DNA"/>
</dbReference>
<gene>
    <name evidence="2" type="ORF">HELGO_WM20850</name>
</gene>
<reference evidence="2" key="1">
    <citation type="submission" date="2020-01" db="EMBL/GenBank/DDBJ databases">
        <authorList>
            <person name="Meier V. D."/>
            <person name="Meier V D."/>
        </authorList>
    </citation>
    <scope>NUCLEOTIDE SEQUENCE</scope>
    <source>
        <strain evidence="2">HLG_WM_MAG_10</strain>
    </source>
</reference>
<keyword evidence="1" id="KW-0732">Signal</keyword>
<accession>A0A6S6UHG7</accession>
<protein>
    <recommendedName>
        <fullName evidence="3">Outer membrane protein beta-barrel domain-containing protein</fullName>
    </recommendedName>
</protein>